<proteinExistence type="predicted"/>
<sequence>MTVAPVVGRPEGFEMSHVGVPEAVATLPPLKRARLVLDAIDQTMRGLAAARGWPADQLDSCYEHVLDGGLGFSWEGRSKTSPSRRRRVTPRFELMDDGYGRCTLELWNHRTDELVSVSEPLLAYSTIEGFKRTSQSLTWTTDTTVRLDSYSDAFGVFDVQTELSVESEFHPWPLLVAPKGRRPAGVGLSSVQPDVSVVTPEAVAPAPRISAGANTGPRYKIPSAYRRTVGQFFGSPPRRIVEWWAQSDLAELNVIFIHDPGCRPGIRIYQRGKDVLVHVRRPSPDSQADADPVATAQADIEQALERVRGRFKLNALPTPLF</sequence>
<name>A0A1G6Z9J0_9ACTN</name>
<dbReference type="AlphaFoldDB" id="A0A1G6Z9J0"/>
<dbReference type="Proteomes" id="UP000198546">
    <property type="component" value="Chromosome i"/>
</dbReference>
<accession>A0A1G6Z9J0</accession>
<gene>
    <name evidence="1" type="ORF">SAMN04489747_2214</name>
</gene>
<organism evidence="1 2">
    <name type="scientific">Auraticoccus monumenti</name>
    <dbReference type="NCBI Taxonomy" id="675864"/>
    <lineage>
        <taxon>Bacteria</taxon>
        <taxon>Bacillati</taxon>
        <taxon>Actinomycetota</taxon>
        <taxon>Actinomycetes</taxon>
        <taxon>Propionibacteriales</taxon>
        <taxon>Propionibacteriaceae</taxon>
        <taxon>Auraticoccus</taxon>
    </lineage>
</organism>
<evidence type="ECO:0000313" key="2">
    <source>
        <dbReference type="Proteomes" id="UP000198546"/>
    </source>
</evidence>
<dbReference type="EMBL" id="LT629688">
    <property type="protein sequence ID" value="SDD98647.1"/>
    <property type="molecule type" value="Genomic_DNA"/>
</dbReference>
<evidence type="ECO:0000313" key="1">
    <source>
        <dbReference type="EMBL" id="SDD98647.1"/>
    </source>
</evidence>
<reference evidence="1 2" key="1">
    <citation type="submission" date="2016-10" db="EMBL/GenBank/DDBJ databases">
        <authorList>
            <person name="de Groot N.N."/>
        </authorList>
    </citation>
    <scope>NUCLEOTIDE SEQUENCE [LARGE SCALE GENOMIC DNA]</scope>
    <source>
        <strain evidence="1 2">MON 2.2</strain>
    </source>
</reference>
<protein>
    <submittedName>
        <fullName evidence="1">Uncharacterized protein</fullName>
    </submittedName>
</protein>
<keyword evidence="2" id="KW-1185">Reference proteome</keyword>